<dbReference type="InterPro" id="IPR028019">
    <property type="entry name" value="DUF4508"/>
</dbReference>
<name>A0A8B6BSP3_MYTGA</name>
<comment type="caution">
    <text evidence="1">The sequence shown here is derived from an EMBL/GenBank/DDBJ whole genome shotgun (WGS) entry which is preliminary data.</text>
</comment>
<dbReference type="PANTHER" id="PTHR16260:SF3">
    <property type="entry name" value="CHROMOSOME 14 OPEN READING FRAME 119-LIKE-RELATED"/>
    <property type="match status" value="1"/>
</dbReference>
<dbReference type="AlphaFoldDB" id="A0A8B6BSP3"/>
<dbReference type="OrthoDB" id="6514241at2759"/>
<evidence type="ECO:0000313" key="2">
    <source>
        <dbReference type="Proteomes" id="UP000596742"/>
    </source>
</evidence>
<dbReference type="PANTHER" id="PTHR16260">
    <property type="entry name" value="SIMILAR TO 1700123O20RIK PROTEIN"/>
    <property type="match status" value="1"/>
</dbReference>
<evidence type="ECO:0000313" key="1">
    <source>
        <dbReference type="EMBL" id="VDH94433.1"/>
    </source>
</evidence>
<reference evidence="1" key="1">
    <citation type="submission" date="2018-11" db="EMBL/GenBank/DDBJ databases">
        <authorList>
            <person name="Alioto T."/>
            <person name="Alioto T."/>
        </authorList>
    </citation>
    <scope>NUCLEOTIDE SEQUENCE</scope>
</reference>
<sequence>MSISNTEKEIECVIHWFSGWSGMQKGDFLKDLVDKANPVSIDTLFDSMHQLKVNDRPPSIFQCQLKLFTQWFESWTESDRNNLIIKLQEVSPDFVKQFNELVSTAS</sequence>
<keyword evidence="2" id="KW-1185">Reference proteome</keyword>
<dbReference type="EMBL" id="UYJE01000594">
    <property type="protein sequence ID" value="VDH94433.1"/>
    <property type="molecule type" value="Genomic_DNA"/>
</dbReference>
<protein>
    <submittedName>
        <fullName evidence="1">Uncharacterized protein</fullName>
    </submittedName>
</protein>
<proteinExistence type="predicted"/>
<dbReference type="Proteomes" id="UP000596742">
    <property type="component" value="Unassembled WGS sequence"/>
</dbReference>
<gene>
    <name evidence="1" type="ORF">MGAL_10B046886</name>
</gene>
<dbReference type="Pfam" id="PF14969">
    <property type="entry name" value="DUF4508"/>
    <property type="match status" value="1"/>
</dbReference>
<accession>A0A8B6BSP3</accession>
<organism evidence="1 2">
    <name type="scientific">Mytilus galloprovincialis</name>
    <name type="common">Mediterranean mussel</name>
    <dbReference type="NCBI Taxonomy" id="29158"/>
    <lineage>
        <taxon>Eukaryota</taxon>
        <taxon>Metazoa</taxon>
        <taxon>Spiralia</taxon>
        <taxon>Lophotrochozoa</taxon>
        <taxon>Mollusca</taxon>
        <taxon>Bivalvia</taxon>
        <taxon>Autobranchia</taxon>
        <taxon>Pteriomorphia</taxon>
        <taxon>Mytilida</taxon>
        <taxon>Mytiloidea</taxon>
        <taxon>Mytilidae</taxon>
        <taxon>Mytilinae</taxon>
        <taxon>Mytilus</taxon>
    </lineage>
</organism>